<keyword evidence="2" id="KW-1185">Reference proteome</keyword>
<evidence type="ECO:0000313" key="2">
    <source>
        <dbReference type="Proteomes" id="UP000501452"/>
    </source>
</evidence>
<dbReference type="RefSeq" id="WP_166177363.1">
    <property type="nucleotide sequence ID" value="NZ_CP045119.1"/>
</dbReference>
<dbReference type="KEGG" id="rub:GBA63_14860"/>
<name>A0A6G8QBE9_9ACTN</name>
<evidence type="ECO:0000313" key="1">
    <source>
        <dbReference type="EMBL" id="QIN83771.1"/>
    </source>
</evidence>
<accession>A0A6G8QBE9</accession>
<sequence>MFFDALGINWWYEPEGFALRFDYENFAAEWDMAEDELLEWRVPQTFEHLDGKEYWYLPDFYLPELNFWVEIKGPNPTREEIERAFILSSMASDAGRTKMREAETEAERSSAFEDFLQQGVFIIYGDIPWPFPREGNIFGFGARHHSGSDFFDEPIPYSYGAEEFERKENEFRGLLMGQRKLCWQECPLCSKVGVGVLGEPYCRSCHDRVAGHIWTHLTEYRGVSDAGRTEATKGLLNSGFFASGHKSPKLREAYSAARSARFEHGQSPE</sequence>
<protein>
    <submittedName>
        <fullName evidence="1">Uncharacterized protein</fullName>
    </submittedName>
</protein>
<dbReference type="Gene3D" id="3.40.91.30">
    <property type="match status" value="1"/>
</dbReference>
<dbReference type="Proteomes" id="UP000501452">
    <property type="component" value="Chromosome"/>
</dbReference>
<reference evidence="1 2" key="1">
    <citation type="submission" date="2019-10" db="EMBL/GenBank/DDBJ databases">
        <title>Rubrobacter sp nov SCSIO 52090 isolated from a deep-sea sediment in the South China Sea.</title>
        <authorList>
            <person name="Chen R.W."/>
        </authorList>
    </citation>
    <scope>NUCLEOTIDE SEQUENCE [LARGE SCALE GENOMIC DNA]</scope>
    <source>
        <strain evidence="1 2">SCSIO 52909</strain>
    </source>
</reference>
<dbReference type="EMBL" id="CP045119">
    <property type="protein sequence ID" value="QIN83771.1"/>
    <property type="molecule type" value="Genomic_DNA"/>
</dbReference>
<dbReference type="AlphaFoldDB" id="A0A6G8QBE9"/>
<gene>
    <name evidence="1" type="ORF">GBA63_14860</name>
</gene>
<organism evidence="1 2">
    <name type="scientific">Rubrobacter tropicus</name>
    <dbReference type="NCBI Taxonomy" id="2653851"/>
    <lineage>
        <taxon>Bacteria</taxon>
        <taxon>Bacillati</taxon>
        <taxon>Actinomycetota</taxon>
        <taxon>Rubrobacteria</taxon>
        <taxon>Rubrobacterales</taxon>
        <taxon>Rubrobacteraceae</taxon>
        <taxon>Rubrobacter</taxon>
    </lineage>
</organism>
<proteinExistence type="predicted"/>